<evidence type="ECO:0000313" key="1">
    <source>
        <dbReference type="EMBL" id="KKL87981.1"/>
    </source>
</evidence>
<sequence>MGLATIYAAHKRQPVYLFAIGKLTSIVKGDSGG</sequence>
<dbReference type="EMBL" id="LAZR01020692">
    <property type="protein sequence ID" value="KKL87981.1"/>
    <property type="molecule type" value="Genomic_DNA"/>
</dbReference>
<proteinExistence type="predicted"/>
<gene>
    <name evidence="1" type="ORF">LCGC14_1929240</name>
</gene>
<reference evidence="1" key="1">
    <citation type="journal article" date="2015" name="Nature">
        <title>Complex archaea that bridge the gap between prokaryotes and eukaryotes.</title>
        <authorList>
            <person name="Spang A."/>
            <person name="Saw J.H."/>
            <person name="Jorgensen S.L."/>
            <person name="Zaremba-Niedzwiedzka K."/>
            <person name="Martijn J."/>
            <person name="Lind A.E."/>
            <person name="van Eijk R."/>
            <person name="Schleper C."/>
            <person name="Guy L."/>
            <person name="Ettema T.J."/>
        </authorList>
    </citation>
    <scope>NUCLEOTIDE SEQUENCE</scope>
</reference>
<protein>
    <submittedName>
        <fullName evidence="1">Uncharacterized protein</fullName>
    </submittedName>
</protein>
<dbReference type="AlphaFoldDB" id="A0A0F9GBY2"/>
<comment type="caution">
    <text evidence="1">The sequence shown here is derived from an EMBL/GenBank/DDBJ whole genome shotgun (WGS) entry which is preliminary data.</text>
</comment>
<feature type="non-terminal residue" evidence="1">
    <location>
        <position position="33"/>
    </location>
</feature>
<accession>A0A0F9GBY2</accession>
<organism evidence="1">
    <name type="scientific">marine sediment metagenome</name>
    <dbReference type="NCBI Taxonomy" id="412755"/>
    <lineage>
        <taxon>unclassified sequences</taxon>
        <taxon>metagenomes</taxon>
        <taxon>ecological metagenomes</taxon>
    </lineage>
</organism>
<name>A0A0F9GBY2_9ZZZZ</name>